<evidence type="ECO:0000313" key="2">
    <source>
        <dbReference type="EMBL" id="EDL91616.1"/>
    </source>
</evidence>
<dbReference type="InterPro" id="IPR000941">
    <property type="entry name" value="Enolase"/>
</dbReference>
<dbReference type="GO" id="GO:0006096">
    <property type="term" value="P:glycolytic process"/>
    <property type="evidence" value="ECO:0007669"/>
    <property type="project" value="InterPro"/>
</dbReference>
<name>A6KF08_RAT</name>
<reference evidence="2 3" key="1">
    <citation type="submission" date="2005-09" db="EMBL/GenBank/DDBJ databases">
        <authorList>
            <person name="Mural R.J."/>
            <person name="Li P.W."/>
            <person name="Adams M.D."/>
            <person name="Amanatides P.G."/>
            <person name="Baden-Tillson H."/>
            <person name="Barnstead M."/>
            <person name="Chin S.H."/>
            <person name="Dew I."/>
            <person name="Evans C.A."/>
            <person name="Ferriera S."/>
            <person name="Flanigan M."/>
            <person name="Fosler C."/>
            <person name="Glodek A."/>
            <person name="Gu Z."/>
            <person name="Holt R.A."/>
            <person name="Jennings D."/>
            <person name="Kraft C.L."/>
            <person name="Lu F."/>
            <person name="Nguyen T."/>
            <person name="Nusskern D.R."/>
            <person name="Pfannkoch C.M."/>
            <person name="Sitter C."/>
            <person name="Sutton G.G."/>
            <person name="Venter J.C."/>
            <person name="Wang Z."/>
            <person name="Woodage T."/>
            <person name="Zheng X.H."/>
            <person name="Zhong F."/>
        </authorList>
    </citation>
    <scope>NUCLEOTIDE SEQUENCE [LARGE SCALE GENOMIC DNA]</scope>
    <source>
        <strain>BN</strain>
        <strain evidence="3">Sprague-Dawley</strain>
    </source>
</reference>
<dbReference type="PANTHER" id="PTHR11902:SF55">
    <property type="entry name" value="ALPHA-ENOLASE"/>
    <property type="match status" value="1"/>
</dbReference>
<evidence type="ECO:0000313" key="3">
    <source>
        <dbReference type="Proteomes" id="UP000234681"/>
    </source>
</evidence>
<dbReference type="Pfam" id="PF03952">
    <property type="entry name" value="Enolase_N"/>
    <property type="match status" value="1"/>
</dbReference>
<dbReference type="InterPro" id="IPR029017">
    <property type="entry name" value="Enolase-like_N"/>
</dbReference>
<dbReference type="GO" id="GO:0000015">
    <property type="term" value="C:phosphopyruvate hydratase complex"/>
    <property type="evidence" value="ECO:0007669"/>
    <property type="project" value="InterPro"/>
</dbReference>
<organism evidence="2 3">
    <name type="scientific">Rattus norvegicus</name>
    <name type="common">Rat</name>
    <dbReference type="NCBI Taxonomy" id="10116"/>
    <lineage>
        <taxon>Eukaryota</taxon>
        <taxon>Metazoa</taxon>
        <taxon>Chordata</taxon>
        <taxon>Craniata</taxon>
        <taxon>Vertebrata</taxon>
        <taxon>Euteleostomi</taxon>
        <taxon>Mammalia</taxon>
        <taxon>Eutheria</taxon>
        <taxon>Euarchontoglires</taxon>
        <taxon>Glires</taxon>
        <taxon>Rodentia</taxon>
        <taxon>Myomorpha</taxon>
        <taxon>Muroidea</taxon>
        <taxon>Muridae</taxon>
        <taxon>Murinae</taxon>
        <taxon>Rattus</taxon>
    </lineage>
</organism>
<dbReference type="Gene3D" id="3.30.390.10">
    <property type="entry name" value="Enolase-like, N-terminal domain"/>
    <property type="match status" value="1"/>
</dbReference>
<dbReference type="PANTHER" id="PTHR11902">
    <property type="entry name" value="ENOLASE"/>
    <property type="match status" value="1"/>
</dbReference>
<feature type="domain" description="Enolase N-terminal" evidence="1">
    <location>
        <begin position="1"/>
        <end position="70"/>
    </location>
</feature>
<protein>
    <submittedName>
        <fullName evidence="2">RCG64256</fullName>
    </submittedName>
</protein>
<dbReference type="GO" id="GO:0000287">
    <property type="term" value="F:magnesium ion binding"/>
    <property type="evidence" value="ECO:0007669"/>
    <property type="project" value="InterPro"/>
</dbReference>
<accession>A6KF08</accession>
<dbReference type="SMART" id="SM01193">
    <property type="entry name" value="Enolase_N"/>
    <property type="match status" value="1"/>
</dbReference>
<dbReference type="GO" id="GO:0004634">
    <property type="term" value="F:phosphopyruvate hydratase activity"/>
    <property type="evidence" value="ECO:0007669"/>
    <property type="project" value="InterPro"/>
</dbReference>
<evidence type="ECO:0000259" key="1">
    <source>
        <dbReference type="SMART" id="SM01193"/>
    </source>
</evidence>
<dbReference type="Proteomes" id="UP000234681">
    <property type="component" value="Chromosome 4"/>
</dbReference>
<gene>
    <name evidence="2" type="ORF">rCG_64256</name>
</gene>
<dbReference type="AlphaFoldDB" id="A6KF08"/>
<dbReference type="InterPro" id="IPR020811">
    <property type="entry name" value="Enolase_N"/>
</dbReference>
<proteinExistence type="predicted"/>
<dbReference type="SUPFAM" id="SSF54826">
    <property type="entry name" value="Enolase N-terminal domain-like"/>
    <property type="match status" value="1"/>
</dbReference>
<dbReference type="EMBL" id="CH474042">
    <property type="protein sequence ID" value="EDL91616.1"/>
    <property type="molecule type" value="Genomic_DNA"/>
</dbReference>
<sequence>MGKAVSKAVEHINNSIAPALVSKKLNDVEEEKIDQVLIEMDGIENKSKFGANAILKCHCLSAKLVLWKRGCPFTITLLTWPATLKSSCQFQLSMRSSTVPTQATSWPCKKST</sequence>